<feature type="signal peptide" evidence="1">
    <location>
        <begin position="1"/>
        <end position="34"/>
    </location>
</feature>
<feature type="chain" id="PRO_5019048218" evidence="1">
    <location>
        <begin position="35"/>
        <end position="112"/>
    </location>
</feature>
<keyword evidence="3" id="KW-1185">Reference proteome</keyword>
<name>A0A445AQE3_ARAHY</name>
<evidence type="ECO:0000313" key="3">
    <source>
        <dbReference type="Proteomes" id="UP000289738"/>
    </source>
</evidence>
<reference evidence="2 3" key="1">
    <citation type="submission" date="2019-01" db="EMBL/GenBank/DDBJ databases">
        <title>Sequencing of cultivated peanut Arachis hypogaea provides insights into genome evolution and oil improvement.</title>
        <authorList>
            <person name="Chen X."/>
        </authorList>
    </citation>
    <scope>NUCLEOTIDE SEQUENCE [LARGE SCALE GENOMIC DNA]</scope>
    <source>
        <strain evidence="3">cv. Fuhuasheng</strain>
        <tissue evidence="2">Leaves</tissue>
    </source>
</reference>
<gene>
    <name evidence="2" type="ORF">Ahy_B01g052789</name>
</gene>
<protein>
    <submittedName>
        <fullName evidence="2">Uncharacterized protein</fullName>
    </submittedName>
</protein>
<evidence type="ECO:0000313" key="2">
    <source>
        <dbReference type="EMBL" id="RYR28656.1"/>
    </source>
</evidence>
<dbReference type="Proteomes" id="UP000289738">
    <property type="component" value="Chromosome B01"/>
</dbReference>
<evidence type="ECO:0000256" key="1">
    <source>
        <dbReference type="SAM" id="SignalP"/>
    </source>
</evidence>
<accession>A0A445AQE3</accession>
<proteinExistence type="predicted"/>
<organism evidence="2 3">
    <name type="scientific">Arachis hypogaea</name>
    <name type="common">Peanut</name>
    <dbReference type="NCBI Taxonomy" id="3818"/>
    <lineage>
        <taxon>Eukaryota</taxon>
        <taxon>Viridiplantae</taxon>
        <taxon>Streptophyta</taxon>
        <taxon>Embryophyta</taxon>
        <taxon>Tracheophyta</taxon>
        <taxon>Spermatophyta</taxon>
        <taxon>Magnoliopsida</taxon>
        <taxon>eudicotyledons</taxon>
        <taxon>Gunneridae</taxon>
        <taxon>Pentapetalae</taxon>
        <taxon>rosids</taxon>
        <taxon>fabids</taxon>
        <taxon>Fabales</taxon>
        <taxon>Fabaceae</taxon>
        <taxon>Papilionoideae</taxon>
        <taxon>50 kb inversion clade</taxon>
        <taxon>dalbergioids sensu lato</taxon>
        <taxon>Dalbergieae</taxon>
        <taxon>Pterocarpus clade</taxon>
        <taxon>Arachis</taxon>
    </lineage>
</organism>
<dbReference type="EMBL" id="SDMP01000011">
    <property type="protein sequence ID" value="RYR28656.1"/>
    <property type="molecule type" value="Genomic_DNA"/>
</dbReference>
<comment type="caution">
    <text evidence="2">The sequence shown here is derived from an EMBL/GenBank/DDBJ whole genome shotgun (WGS) entry which is preliminary data.</text>
</comment>
<dbReference type="AlphaFoldDB" id="A0A445AQE3"/>
<sequence>MFSLFLNSASKCRTLLTTILYFIIWSLFASSTTACSNGNCQVLEACSAATDCGSGLYCGNCPALGLTRPICTRGQATVPTSIVTSSFLFLSFHFMRDYAFQCEKVLEPIFHG</sequence>
<keyword evidence="1" id="KW-0732">Signal</keyword>